<evidence type="ECO:0000313" key="1">
    <source>
        <dbReference type="EMBL" id="KAK2642894.1"/>
    </source>
</evidence>
<dbReference type="EMBL" id="JANJYI010000007">
    <property type="protein sequence ID" value="KAK2642894.1"/>
    <property type="molecule type" value="Genomic_DNA"/>
</dbReference>
<reference evidence="1" key="1">
    <citation type="journal article" date="2023" name="Plant J.">
        <title>Genome sequences and population genomics provide insights into the demographic history, inbreeding, and mutation load of two 'living fossil' tree species of Dipteronia.</title>
        <authorList>
            <person name="Feng Y."/>
            <person name="Comes H.P."/>
            <person name="Chen J."/>
            <person name="Zhu S."/>
            <person name="Lu R."/>
            <person name="Zhang X."/>
            <person name="Li P."/>
            <person name="Qiu J."/>
            <person name="Olsen K.M."/>
            <person name="Qiu Y."/>
        </authorList>
    </citation>
    <scope>NUCLEOTIDE SEQUENCE</scope>
    <source>
        <strain evidence="1">KIB01</strain>
    </source>
</reference>
<dbReference type="Proteomes" id="UP001280121">
    <property type="component" value="Unassembled WGS sequence"/>
</dbReference>
<accession>A0AAD9TVA0</accession>
<evidence type="ECO:0000313" key="2">
    <source>
        <dbReference type="Proteomes" id="UP001280121"/>
    </source>
</evidence>
<dbReference type="AlphaFoldDB" id="A0AAD9TVA0"/>
<gene>
    <name evidence="1" type="ORF">Ddye_024657</name>
</gene>
<protein>
    <submittedName>
        <fullName evidence="1">Uncharacterized protein</fullName>
    </submittedName>
</protein>
<keyword evidence="2" id="KW-1185">Reference proteome</keyword>
<proteinExistence type="predicted"/>
<sequence>MASAMCILDDFLEMKAKDNQGPFSRYTIDKIKRETEDVVEGKTDGRPIPMRPEVEGRSLKVLAPFNMRDLIEIFHRIGLD</sequence>
<name>A0AAD9TVA0_9ROSI</name>
<organism evidence="1 2">
    <name type="scientific">Dipteronia dyeriana</name>
    <dbReference type="NCBI Taxonomy" id="168575"/>
    <lineage>
        <taxon>Eukaryota</taxon>
        <taxon>Viridiplantae</taxon>
        <taxon>Streptophyta</taxon>
        <taxon>Embryophyta</taxon>
        <taxon>Tracheophyta</taxon>
        <taxon>Spermatophyta</taxon>
        <taxon>Magnoliopsida</taxon>
        <taxon>eudicotyledons</taxon>
        <taxon>Gunneridae</taxon>
        <taxon>Pentapetalae</taxon>
        <taxon>rosids</taxon>
        <taxon>malvids</taxon>
        <taxon>Sapindales</taxon>
        <taxon>Sapindaceae</taxon>
        <taxon>Hippocastanoideae</taxon>
        <taxon>Acereae</taxon>
        <taxon>Dipteronia</taxon>
    </lineage>
</organism>
<comment type="caution">
    <text evidence="1">The sequence shown here is derived from an EMBL/GenBank/DDBJ whole genome shotgun (WGS) entry which is preliminary data.</text>
</comment>